<name>A0AA38FEU4_TAXCH</name>
<sequence length="98" mass="11455">MLSCSPSSTWRRDAATLGQFGLTRHRLTSKRRRFVFAVRSGIDIDRRGFFNQQLRKQQEAEALEAEAEISCPIHCVREVRSHREFEKVLNDAQEHNKL</sequence>
<evidence type="ECO:0000313" key="2">
    <source>
        <dbReference type="Proteomes" id="UP000824469"/>
    </source>
</evidence>
<dbReference type="EMBL" id="JAHRHJ020000009">
    <property type="protein sequence ID" value="KAH9300128.1"/>
    <property type="molecule type" value="Genomic_DNA"/>
</dbReference>
<reference evidence="1 2" key="1">
    <citation type="journal article" date="2021" name="Nat. Plants">
        <title>The Taxus genome provides insights into paclitaxel biosynthesis.</title>
        <authorList>
            <person name="Xiong X."/>
            <person name="Gou J."/>
            <person name="Liao Q."/>
            <person name="Li Y."/>
            <person name="Zhou Q."/>
            <person name="Bi G."/>
            <person name="Li C."/>
            <person name="Du R."/>
            <person name="Wang X."/>
            <person name="Sun T."/>
            <person name="Guo L."/>
            <person name="Liang H."/>
            <person name="Lu P."/>
            <person name="Wu Y."/>
            <person name="Zhang Z."/>
            <person name="Ro D.K."/>
            <person name="Shang Y."/>
            <person name="Huang S."/>
            <person name="Yan J."/>
        </authorList>
    </citation>
    <scope>NUCLEOTIDE SEQUENCE [LARGE SCALE GENOMIC DNA]</scope>
    <source>
        <strain evidence="1">Ta-2019</strain>
    </source>
</reference>
<proteinExistence type="predicted"/>
<feature type="non-terminal residue" evidence="1">
    <location>
        <position position="1"/>
    </location>
</feature>
<keyword evidence="2" id="KW-1185">Reference proteome</keyword>
<comment type="caution">
    <text evidence="1">The sequence shown here is derived from an EMBL/GenBank/DDBJ whole genome shotgun (WGS) entry which is preliminary data.</text>
</comment>
<gene>
    <name evidence="1" type="ORF">KI387_011711</name>
</gene>
<protein>
    <submittedName>
        <fullName evidence="1">Uncharacterized protein</fullName>
    </submittedName>
</protein>
<dbReference type="Proteomes" id="UP000824469">
    <property type="component" value="Unassembled WGS sequence"/>
</dbReference>
<dbReference type="AlphaFoldDB" id="A0AA38FEU4"/>
<evidence type="ECO:0000313" key="1">
    <source>
        <dbReference type="EMBL" id="KAH9300128.1"/>
    </source>
</evidence>
<accession>A0AA38FEU4</accession>
<organism evidence="1 2">
    <name type="scientific">Taxus chinensis</name>
    <name type="common">Chinese yew</name>
    <name type="synonym">Taxus wallichiana var. chinensis</name>
    <dbReference type="NCBI Taxonomy" id="29808"/>
    <lineage>
        <taxon>Eukaryota</taxon>
        <taxon>Viridiplantae</taxon>
        <taxon>Streptophyta</taxon>
        <taxon>Embryophyta</taxon>
        <taxon>Tracheophyta</taxon>
        <taxon>Spermatophyta</taxon>
        <taxon>Pinopsida</taxon>
        <taxon>Pinidae</taxon>
        <taxon>Conifers II</taxon>
        <taxon>Cupressales</taxon>
        <taxon>Taxaceae</taxon>
        <taxon>Taxus</taxon>
    </lineage>
</organism>